<dbReference type="Proteomes" id="UP000181790">
    <property type="component" value="Unassembled WGS sequence"/>
</dbReference>
<gene>
    <name evidence="1" type="ORF">BLX24_28500</name>
</gene>
<sequence>MLFPKPYPGVQTILVITDQEQETKAELKGSLLKMNPLASILFRRFDAGLMDELMTGSLQTVPYLIFISSCMEGLSMLKELKASPMLSRIPVLMLQAGATRRKARFDQILQA</sequence>
<dbReference type="EMBL" id="MORL01000038">
    <property type="protein sequence ID" value="OIN55759.1"/>
    <property type="molecule type" value="Genomic_DNA"/>
</dbReference>
<dbReference type="AlphaFoldDB" id="A0A1S2VAS2"/>
<proteinExistence type="predicted"/>
<reference evidence="1 2" key="1">
    <citation type="submission" date="2016-10" db="EMBL/GenBank/DDBJ databases">
        <title>Arsenicibacter rosenii gen. nov., sp. nov., an efficient arsenic-methylating bacterium isolated from an arsenic-contaminated paddy soil.</title>
        <authorList>
            <person name="Huang K."/>
        </authorList>
    </citation>
    <scope>NUCLEOTIDE SEQUENCE [LARGE SCALE GENOMIC DNA]</scope>
    <source>
        <strain evidence="1 2">SM-1</strain>
    </source>
</reference>
<organism evidence="1 2">
    <name type="scientific">Arsenicibacter rosenii</name>
    <dbReference type="NCBI Taxonomy" id="1750698"/>
    <lineage>
        <taxon>Bacteria</taxon>
        <taxon>Pseudomonadati</taxon>
        <taxon>Bacteroidota</taxon>
        <taxon>Cytophagia</taxon>
        <taxon>Cytophagales</taxon>
        <taxon>Spirosomataceae</taxon>
        <taxon>Arsenicibacter</taxon>
    </lineage>
</organism>
<protein>
    <recommendedName>
        <fullName evidence="3">Response regulatory domain-containing protein</fullName>
    </recommendedName>
</protein>
<evidence type="ECO:0008006" key="3">
    <source>
        <dbReference type="Google" id="ProtNLM"/>
    </source>
</evidence>
<keyword evidence="2" id="KW-1185">Reference proteome</keyword>
<comment type="caution">
    <text evidence="1">The sequence shown here is derived from an EMBL/GenBank/DDBJ whole genome shotgun (WGS) entry which is preliminary data.</text>
</comment>
<evidence type="ECO:0000313" key="1">
    <source>
        <dbReference type="EMBL" id="OIN55759.1"/>
    </source>
</evidence>
<name>A0A1S2VAS2_9BACT</name>
<evidence type="ECO:0000313" key="2">
    <source>
        <dbReference type="Proteomes" id="UP000181790"/>
    </source>
</evidence>
<accession>A0A1S2VAS2</accession>